<proteinExistence type="predicted"/>
<name>A0A699ZK86_HAELA</name>
<protein>
    <submittedName>
        <fullName evidence="2">Uncharacterized protein</fullName>
    </submittedName>
</protein>
<dbReference type="EMBL" id="BLLF01002095">
    <property type="protein sequence ID" value="GFH22671.1"/>
    <property type="molecule type" value="Genomic_DNA"/>
</dbReference>
<organism evidence="2 3">
    <name type="scientific">Haematococcus lacustris</name>
    <name type="common">Green alga</name>
    <name type="synonym">Haematococcus pluvialis</name>
    <dbReference type="NCBI Taxonomy" id="44745"/>
    <lineage>
        <taxon>Eukaryota</taxon>
        <taxon>Viridiplantae</taxon>
        <taxon>Chlorophyta</taxon>
        <taxon>core chlorophytes</taxon>
        <taxon>Chlorophyceae</taxon>
        <taxon>CS clade</taxon>
        <taxon>Chlamydomonadales</taxon>
        <taxon>Haematococcaceae</taxon>
        <taxon>Haematococcus</taxon>
    </lineage>
</organism>
<gene>
    <name evidence="2" type="ORF">HaLaN_20171</name>
</gene>
<evidence type="ECO:0000313" key="3">
    <source>
        <dbReference type="Proteomes" id="UP000485058"/>
    </source>
</evidence>
<dbReference type="Proteomes" id="UP000485058">
    <property type="component" value="Unassembled WGS sequence"/>
</dbReference>
<reference evidence="2 3" key="1">
    <citation type="submission" date="2020-02" db="EMBL/GenBank/DDBJ databases">
        <title>Draft genome sequence of Haematococcus lacustris strain NIES-144.</title>
        <authorList>
            <person name="Morimoto D."/>
            <person name="Nakagawa S."/>
            <person name="Yoshida T."/>
            <person name="Sawayama S."/>
        </authorList>
    </citation>
    <scope>NUCLEOTIDE SEQUENCE [LARGE SCALE GENOMIC DNA]</scope>
    <source>
        <strain evidence="2 3">NIES-144</strain>
    </source>
</reference>
<feature type="compositionally biased region" description="Polar residues" evidence="1">
    <location>
        <begin position="26"/>
        <end position="35"/>
    </location>
</feature>
<evidence type="ECO:0000256" key="1">
    <source>
        <dbReference type="SAM" id="MobiDB-lite"/>
    </source>
</evidence>
<accession>A0A699ZK86</accession>
<dbReference type="AlphaFoldDB" id="A0A699ZK86"/>
<feature type="region of interest" description="Disordered" evidence="1">
    <location>
        <begin position="1"/>
        <end position="48"/>
    </location>
</feature>
<comment type="caution">
    <text evidence="2">The sequence shown here is derived from an EMBL/GenBank/DDBJ whole genome shotgun (WGS) entry which is preliminary data.</text>
</comment>
<keyword evidence="3" id="KW-1185">Reference proteome</keyword>
<sequence>MPGAVWQGEGKQVLGTASRMPWAGSTMVTDAPNTQDGRRRHADDDKIRSSSGAICAAIVTQQLQLERSRVTREHLPA</sequence>
<evidence type="ECO:0000313" key="2">
    <source>
        <dbReference type="EMBL" id="GFH22671.1"/>
    </source>
</evidence>